<proteinExistence type="inferred from homology"/>
<dbReference type="GO" id="GO:0003677">
    <property type="term" value="F:DNA binding"/>
    <property type="evidence" value="ECO:0007669"/>
    <property type="project" value="UniProtKB-UniRule"/>
</dbReference>
<evidence type="ECO:0000256" key="5">
    <source>
        <dbReference type="PROSITE-ProRule" id="PRU01248"/>
    </source>
</evidence>
<evidence type="ECO:0000256" key="6">
    <source>
        <dbReference type="SAM" id="MobiDB-lite"/>
    </source>
</evidence>
<dbReference type="Proteomes" id="UP000035489">
    <property type="component" value="Unassembled WGS sequence"/>
</dbReference>
<evidence type="ECO:0000256" key="4">
    <source>
        <dbReference type="ARBA" id="ARBA00023172"/>
    </source>
</evidence>
<feature type="compositionally biased region" description="Basic and acidic residues" evidence="6">
    <location>
        <begin position="226"/>
        <end position="235"/>
    </location>
</feature>
<comment type="caution">
    <text evidence="9">The sequence shown here is derived from an EMBL/GenBank/DDBJ whole genome shotgun (WGS) entry which is preliminary data.</text>
</comment>
<feature type="domain" description="Core-binding (CB)" evidence="8">
    <location>
        <begin position="238"/>
        <end position="328"/>
    </location>
</feature>
<evidence type="ECO:0000259" key="8">
    <source>
        <dbReference type="PROSITE" id="PS51900"/>
    </source>
</evidence>
<evidence type="ECO:0000256" key="1">
    <source>
        <dbReference type="ARBA" id="ARBA00008857"/>
    </source>
</evidence>
<evidence type="ECO:0008006" key="11">
    <source>
        <dbReference type="Google" id="ProtNLM"/>
    </source>
</evidence>
<name>A0A0H1RN85_9HYPH</name>
<keyword evidence="10" id="KW-1185">Reference proteome</keyword>
<dbReference type="AlphaFoldDB" id="A0A0H1RN85"/>
<reference evidence="9 10" key="1">
    <citation type="submission" date="2015-05" db="EMBL/GenBank/DDBJ databases">
        <title>Draft genome sequence of Microvirga vignae strain BR3299, a novel nitrogen fixing bacteria isolated from Brazil semi-aired region.</title>
        <authorList>
            <person name="Zilli J.E."/>
            <person name="Passos S.R."/>
            <person name="Leite J."/>
            <person name="Baldani J.I."/>
            <person name="Xavier G.R."/>
            <person name="Rumjaneck N.G."/>
            <person name="Simoes-Araujo J.L."/>
        </authorList>
    </citation>
    <scope>NUCLEOTIDE SEQUENCE [LARGE SCALE GENOMIC DNA]</scope>
    <source>
        <strain evidence="9 10">BR3299</strain>
    </source>
</reference>
<dbReference type="InterPro" id="IPR044068">
    <property type="entry name" value="CB"/>
</dbReference>
<dbReference type="STRING" id="1225564.AA309_05375"/>
<evidence type="ECO:0000313" key="10">
    <source>
        <dbReference type="Proteomes" id="UP000035489"/>
    </source>
</evidence>
<dbReference type="GO" id="GO:0006310">
    <property type="term" value="P:DNA recombination"/>
    <property type="evidence" value="ECO:0007669"/>
    <property type="project" value="UniProtKB-KW"/>
</dbReference>
<organism evidence="9 10">
    <name type="scientific">Microvirga vignae</name>
    <dbReference type="NCBI Taxonomy" id="1225564"/>
    <lineage>
        <taxon>Bacteria</taxon>
        <taxon>Pseudomonadati</taxon>
        <taxon>Pseudomonadota</taxon>
        <taxon>Alphaproteobacteria</taxon>
        <taxon>Hyphomicrobiales</taxon>
        <taxon>Methylobacteriaceae</taxon>
        <taxon>Microvirga</taxon>
    </lineage>
</organism>
<dbReference type="Gene3D" id="1.10.443.10">
    <property type="entry name" value="Intergrase catalytic core"/>
    <property type="match status" value="1"/>
</dbReference>
<feature type="domain" description="Tyr recombinase" evidence="7">
    <location>
        <begin position="351"/>
        <end position="544"/>
    </location>
</feature>
<comment type="similarity">
    <text evidence="1">Belongs to the 'phage' integrase family.</text>
</comment>
<dbReference type="InterPro" id="IPR002104">
    <property type="entry name" value="Integrase_catalytic"/>
</dbReference>
<dbReference type="InterPro" id="IPR046668">
    <property type="entry name" value="DUF6538"/>
</dbReference>
<keyword evidence="4" id="KW-0233">DNA recombination</keyword>
<keyword evidence="3 5" id="KW-0238">DNA-binding</keyword>
<dbReference type="InterPro" id="IPR050808">
    <property type="entry name" value="Phage_Integrase"/>
</dbReference>
<dbReference type="InterPro" id="IPR010998">
    <property type="entry name" value="Integrase_recombinase_N"/>
</dbReference>
<dbReference type="InterPro" id="IPR011010">
    <property type="entry name" value="DNA_brk_join_enz"/>
</dbReference>
<dbReference type="InterPro" id="IPR013762">
    <property type="entry name" value="Integrase-like_cat_sf"/>
</dbReference>
<dbReference type="PROSITE" id="PS51900">
    <property type="entry name" value="CB"/>
    <property type="match status" value="1"/>
</dbReference>
<dbReference type="EMBL" id="LCYG01000016">
    <property type="protein sequence ID" value="KLK94142.1"/>
    <property type="molecule type" value="Genomic_DNA"/>
</dbReference>
<evidence type="ECO:0000256" key="2">
    <source>
        <dbReference type="ARBA" id="ARBA00022908"/>
    </source>
</evidence>
<dbReference type="OrthoDB" id="9784724at2"/>
<dbReference type="Pfam" id="PF20172">
    <property type="entry name" value="DUF6538"/>
    <property type="match status" value="1"/>
</dbReference>
<dbReference type="Gene3D" id="1.10.150.130">
    <property type="match status" value="1"/>
</dbReference>
<keyword evidence="2" id="KW-0229">DNA integration</keyword>
<dbReference type="PATRIC" id="fig|1225564.3.peg.1538"/>
<gene>
    <name evidence="9" type="ORF">AA309_05375</name>
</gene>
<dbReference type="RefSeq" id="WP_047188185.1">
    <property type="nucleotide sequence ID" value="NZ_LCYG01000016.1"/>
</dbReference>
<accession>A0A0H1RN85</accession>
<dbReference type="SUPFAM" id="SSF56349">
    <property type="entry name" value="DNA breaking-rejoining enzymes"/>
    <property type="match status" value="1"/>
</dbReference>
<evidence type="ECO:0000256" key="3">
    <source>
        <dbReference type="ARBA" id="ARBA00023125"/>
    </source>
</evidence>
<evidence type="ECO:0000259" key="7">
    <source>
        <dbReference type="PROSITE" id="PS51898"/>
    </source>
</evidence>
<evidence type="ECO:0000313" key="9">
    <source>
        <dbReference type="EMBL" id="KLK94142.1"/>
    </source>
</evidence>
<dbReference type="GO" id="GO:0015074">
    <property type="term" value="P:DNA integration"/>
    <property type="evidence" value="ECO:0007669"/>
    <property type="project" value="UniProtKB-KW"/>
</dbReference>
<dbReference type="PANTHER" id="PTHR30629">
    <property type="entry name" value="PROPHAGE INTEGRASE"/>
    <property type="match status" value="1"/>
</dbReference>
<protein>
    <recommendedName>
        <fullName evidence="11">Integrase</fullName>
    </recommendedName>
</protein>
<dbReference type="PANTHER" id="PTHR30629:SF2">
    <property type="entry name" value="PROPHAGE INTEGRASE INTS-RELATED"/>
    <property type="match status" value="1"/>
</dbReference>
<feature type="region of interest" description="Disordered" evidence="6">
    <location>
        <begin position="209"/>
        <end position="237"/>
    </location>
</feature>
<sequence length="554" mass="60956">MTLPMTRPFKHPRTGIFWLRKRVPADLVPVLGRREVTRSLDTRDPAEAKRRHMQALAEIEAQWTNLRAGPRPLTEREAHGLAETVFENWLEAHRDHPSNQVLWHPELYPKLWTASPLPERDPGPGSPGEVPLENILLRSMRKYCFEQAEIGLALHGLGLDEDNRVTLAKAIAAALQRASLVLQREAQGIFASGEAPAGSVERSASLAVQRVQTPDPLRNSPLPVEPAERRGKPANEDASLSGLVQGWWQEAQAAGLKPSTYESYRHTFSSLIAFLGHDDATRVTRNDVVRFKDHRLTTPSRRTGRIPSAKTVKDSDLSALKAVFSWAVVNLKLTSNPAAGITIRVSKPPRMRSKGFTDAEAKAILKAALDHRSGQENPKTAAAKRWVPWLCAFTGARVGEVAQLRKVDVTQRDGHWVIRITPEAGTVKTNEAREVALHPQLIDLGFPAFVEQSSHGPLFLTPGKGGEVLGPLQGLKNRLAEFARAVVPDPNVAPNHGWRHRFKTVGMEAGIPPRILDAIQGQAPRSVADSYGDVTLKTIAAAISQLSSYDLNET</sequence>
<dbReference type="PROSITE" id="PS51898">
    <property type="entry name" value="TYR_RECOMBINASE"/>
    <property type="match status" value="1"/>
</dbReference>